<dbReference type="EMBL" id="BQNB010016371">
    <property type="protein sequence ID" value="GJT51009.1"/>
    <property type="molecule type" value="Genomic_DNA"/>
</dbReference>
<comment type="caution">
    <text evidence="4">The sequence shown here is derived from an EMBL/GenBank/DDBJ whole genome shotgun (WGS) entry which is preliminary data.</text>
</comment>
<feature type="coiled-coil region" evidence="1">
    <location>
        <begin position="273"/>
        <end position="338"/>
    </location>
</feature>
<evidence type="ECO:0000256" key="2">
    <source>
        <dbReference type="SAM" id="MobiDB-lite"/>
    </source>
</evidence>
<evidence type="ECO:0000256" key="3">
    <source>
        <dbReference type="SAM" id="SignalP"/>
    </source>
</evidence>
<reference evidence="4" key="2">
    <citation type="submission" date="2022-01" db="EMBL/GenBank/DDBJ databases">
        <authorList>
            <person name="Yamashiro T."/>
            <person name="Shiraishi A."/>
            <person name="Satake H."/>
            <person name="Nakayama K."/>
        </authorList>
    </citation>
    <scope>NUCLEOTIDE SEQUENCE</scope>
</reference>
<gene>
    <name evidence="4" type="ORF">Tco_0977166</name>
</gene>
<evidence type="ECO:0000313" key="5">
    <source>
        <dbReference type="Proteomes" id="UP001151760"/>
    </source>
</evidence>
<proteinExistence type="predicted"/>
<evidence type="ECO:0000256" key="1">
    <source>
        <dbReference type="SAM" id="Coils"/>
    </source>
</evidence>
<feature type="compositionally biased region" description="Polar residues" evidence="2">
    <location>
        <begin position="130"/>
        <end position="140"/>
    </location>
</feature>
<feature type="region of interest" description="Disordered" evidence="2">
    <location>
        <begin position="110"/>
        <end position="140"/>
    </location>
</feature>
<evidence type="ECO:0000313" key="4">
    <source>
        <dbReference type="EMBL" id="GJT51009.1"/>
    </source>
</evidence>
<sequence length="489" mass="54984">MHPHKASFSLIIIYLRRLIMVIDCANMGTIRLQRDRRVIEDKEELSFLPKEPSHGFGTSSPSVLVNIEPIRADEEPVLQLAEVMTDSEGSLEPELFFVYPGSVAAQIKDKKCKTREGSSRPPVKRKLASGSLNSRATRAKTSTPRDDVLFLTVSDDDKGLFDVLELKDATACHLKIFAITPPAWKNHLDNHMDVELLDLYDRCYARQNVVDNAVNKRSRKLLEVIEKLRGECDVIKEKERAQEKESESLRVKCEAAMSDFEKNPTVFALREKISTLSTKVKEHKANLERMMLESQKWVSYQASLSTLELHIASLEAEKAQLEAVEVSLRKEVDDVKRDRMEVVLKVIPYASMKLIHSDDLGSLVDRLVSSAIFYGRCKTFEQVAAMKEPFDLSKVKSYRPLYKKEHDQAGNDLATTTFPLLSEFVADSSAPVKVLLSKKPFSLQRPAPLRTQALVASSMKATTSFVLVSNLMSPPADASIVKPFSSQVE</sequence>
<keyword evidence="5" id="KW-1185">Reference proteome</keyword>
<protein>
    <submittedName>
        <fullName evidence="4">Uncharacterized protein</fullName>
    </submittedName>
</protein>
<accession>A0ABQ5EJD2</accession>
<keyword evidence="1" id="KW-0175">Coiled coil</keyword>
<keyword evidence="3" id="KW-0732">Signal</keyword>
<dbReference type="Proteomes" id="UP001151760">
    <property type="component" value="Unassembled WGS sequence"/>
</dbReference>
<feature type="signal peptide" evidence="3">
    <location>
        <begin position="1"/>
        <end position="24"/>
    </location>
</feature>
<name>A0ABQ5EJD2_9ASTR</name>
<feature type="chain" id="PRO_5045513692" evidence="3">
    <location>
        <begin position="25"/>
        <end position="489"/>
    </location>
</feature>
<reference evidence="4" key="1">
    <citation type="journal article" date="2022" name="Int. J. Mol. Sci.">
        <title>Draft Genome of Tanacetum Coccineum: Genomic Comparison of Closely Related Tanacetum-Family Plants.</title>
        <authorList>
            <person name="Yamashiro T."/>
            <person name="Shiraishi A."/>
            <person name="Nakayama K."/>
            <person name="Satake H."/>
        </authorList>
    </citation>
    <scope>NUCLEOTIDE SEQUENCE</scope>
</reference>
<organism evidence="4 5">
    <name type="scientific">Tanacetum coccineum</name>
    <dbReference type="NCBI Taxonomy" id="301880"/>
    <lineage>
        <taxon>Eukaryota</taxon>
        <taxon>Viridiplantae</taxon>
        <taxon>Streptophyta</taxon>
        <taxon>Embryophyta</taxon>
        <taxon>Tracheophyta</taxon>
        <taxon>Spermatophyta</taxon>
        <taxon>Magnoliopsida</taxon>
        <taxon>eudicotyledons</taxon>
        <taxon>Gunneridae</taxon>
        <taxon>Pentapetalae</taxon>
        <taxon>asterids</taxon>
        <taxon>campanulids</taxon>
        <taxon>Asterales</taxon>
        <taxon>Asteraceae</taxon>
        <taxon>Asteroideae</taxon>
        <taxon>Anthemideae</taxon>
        <taxon>Anthemidinae</taxon>
        <taxon>Tanacetum</taxon>
    </lineage>
</organism>